<dbReference type="InterPro" id="IPR016169">
    <property type="entry name" value="FAD-bd_PCMH_sub2"/>
</dbReference>
<dbReference type="InterPro" id="IPR012951">
    <property type="entry name" value="BBE"/>
</dbReference>
<dbReference type="EMBL" id="CR378677">
    <property type="protein sequence ID" value="CAG22603.1"/>
    <property type="molecule type" value="Genomic_DNA"/>
</dbReference>
<dbReference type="HOGENOM" id="CLU_018354_10_0_6"/>
<dbReference type="SUPFAM" id="SSF56176">
    <property type="entry name" value="FAD-binding/transporter-associated domain-like"/>
    <property type="match status" value="1"/>
</dbReference>
<dbReference type="PANTHER" id="PTHR42973">
    <property type="entry name" value="BINDING OXIDOREDUCTASE, PUTATIVE (AFU_ORTHOLOGUE AFUA_1G17690)-RELATED"/>
    <property type="match status" value="1"/>
</dbReference>
<gene>
    <name evidence="8" type="ordered locus">PBPRB0731</name>
</gene>
<dbReference type="InterPro" id="IPR036318">
    <property type="entry name" value="FAD-bd_PCMH-like_sf"/>
</dbReference>
<evidence type="ECO:0000313" key="9">
    <source>
        <dbReference type="Proteomes" id="UP000000593"/>
    </source>
</evidence>
<keyword evidence="4" id="KW-0274">FAD</keyword>
<comment type="similarity">
    <text evidence="2">Belongs to the oxygen-dependent FAD-linked oxidoreductase family.</text>
</comment>
<keyword evidence="3" id="KW-0285">Flavoprotein</keyword>
<keyword evidence="9" id="KW-1185">Reference proteome</keyword>
<reference evidence="9" key="1">
    <citation type="journal article" date="2005" name="Science">
        <title>Life at depth: Photobacterium profundum genome sequence and expression analysis.</title>
        <authorList>
            <person name="Vezzi A."/>
            <person name="Campanaro S."/>
            <person name="D'Angelo M."/>
            <person name="Simonato F."/>
            <person name="Vitulo N."/>
            <person name="Lauro F.M."/>
            <person name="Cestaro A."/>
            <person name="Malacrida G."/>
            <person name="Simionati B."/>
            <person name="Cannata N."/>
            <person name="Romualdi C."/>
            <person name="Bartlett D.H."/>
            <person name="Valle G."/>
        </authorList>
    </citation>
    <scope>NUCLEOTIDE SEQUENCE [LARGE SCALE GENOMIC DNA]</scope>
    <source>
        <strain evidence="9">ATCC BAA-1253 / SS9</strain>
    </source>
</reference>
<feature type="domain" description="FAD-binding PCMH-type" evidence="7">
    <location>
        <begin position="1"/>
        <end position="103"/>
    </location>
</feature>
<dbReference type="PROSITE" id="PS51387">
    <property type="entry name" value="FAD_PCMH"/>
    <property type="match status" value="1"/>
</dbReference>
<evidence type="ECO:0000259" key="7">
    <source>
        <dbReference type="PROSITE" id="PS51387"/>
    </source>
</evidence>
<accession>Q6LJC7</accession>
<evidence type="ECO:0000313" key="8">
    <source>
        <dbReference type="EMBL" id="CAG22603.1"/>
    </source>
</evidence>
<name>Q6LJC7_PHOPR</name>
<dbReference type="Pfam" id="PF08031">
    <property type="entry name" value="BBE"/>
    <property type="match status" value="1"/>
</dbReference>
<keyword evidence="5" id="KW-0560">Oxidoreductase</keyword>
<dbReference type="KEGG" id="ppr:PBPRB0731"/>
<evidence type="ECO:0000256" key="1">
    <source>
        <dbReference type="ARBA" id="ARBA00001974"/>
    </source>
</evidence>
<keyword evidence="6" id="KW-0812">Transmembrane</keyword>
<comment type="cofactor">
    <cofactor evidence="1">
        <name>FAD</name>
        <dbReference type="ChEBI" id="CHEBI:57692"/>
    </cofactor>
</comment>
<evidence type="ECO:0000256" key="6">
    <source>
        <dbReference type="SAM" id="Phobius"/>
    </source>
</evidence>
<dbReference type="InterPro" id="IPR006094">
    <property type="entry name" value="Oxid_FAD_bind_N"/>
</dbReference>
<keyword evidence="6" id="KW-0472">Membrane</keyword>
<dbReference type="GO" id="GO:0071949">
    <property type="term" value="F:FAD binding"/>
    <property type="evidence" value="ECO:0007669"/>
    <property type="project" value="InterPro"/>
</dbReference>
<evidence type="ECO:0000256" key="4">
    <source>
        <dbReference type="ARBA" id="ARBA00022827"/>
    </source>
</evidence>
<organism evidence="8 9">
    <name type="scientific">Photobacterium profundum (strain SS9)</name>
    <dbReference type="NCBI Taxonomy" id="298386"/>
    <lineage>
        <taxon>Bacteria</taxon>
        <taxon>Pseudomonadati</taxon>
        <taxon>Pseudomonadota</taxon>
        <taxon>Gammaproteobacteria</taxon>
        <taxon>Vibrionales</taxon>
        <taxon>Vibrionaceae</taxon>
        <taxon>Photobacterium</taxon>
    </lineage>
</organism>
<evidence type="ECO:0000256" key="2">
    <source>
        <dbReference type="ARBA" id="ARBA00005466"/>
    </source>
</evidence>
<proteinExistence type="inferred from homology"/>
<dbReference type="PANTHER" id="PTHR42973:SF39">
    <property type="entry name" value="FAD-BINDING PCMH-TYPE DOMAIN-CONTAINING PROTEIN"/>
    <property type="match status" value="1"/>
</dbReference>
<dbReference type="Gene3D" id="3.40.462.20">
    <property type="match status" value="1"/>
</dbReference>
<feature type="transmembrane region" description="Helical" evidence="6">
    <location>
        <begin position="21"/>
        <end position="45"/>
    </location>
</feature>
<dbReference type="Proteomes" id="UP000000593">
    <property type="component" value="Chromosome 2"/>
</dbReference>
<dbReference type="eggNOG" id="COG0277">
    <property type="taxonomic scope" value="Bacteria"/>
</dbReference>
<dbReference type="InterPro" id="IPR016166">
    <property type="entry name" value="FAD-bd_PCMH"/>
</dbReference>
<evidence type="ECO:0000256" key="5">
    <source>
        <dbReference type="ARBA" id="ARBA00023002"/>
    </source>
</evidence>
<dbReference type="InterPro" id="IPR050416">
    <property type="entry name" value="FAD-linked_Oxidoreductase"/>
</dbReference>
<dbReference type="GO" id="GO:0016491">
    <property type="term" value="F:oxidoreductase activity"/>
    <property type="evidence" value="ECO:0007669"/>
    <property type="project" value="UniProtKB-KW"/>
</dbReference>
<dbReference type="Pfam" id="PF01565">
    <property type="entry name" value="FAD_binding_4"/>
    <property type="match status" value="1"/>
</dbReference>
<keyword evidence="6" id="KW-1133">Transmembrane helix</keyword>
<dbReference type="Gene3D" id="3.30.465.10">
    <property type="match status" value="1"/>
</dbReference>
<dbReference type="AlphaFoldDB" id="Q6LJC7"/>
<protein>
    <recommendedName>
        <fullName evidence="7">FAD-binding PCMH-type domain-containing protein</fullName>
    </recommendedName>
</protein>
<sequence length="326" mass="35817">MLQLLNPARHSAMSIMKPKLTVWHIGINSTTGIAGLTLGGGFGWLSRTYGMTVDNLLAIEVVTAEGKRLRCDKNHHADLFGASCGGGGNFGVVTSFEFKLHAVGPEELTVWAVIRDVPPLPFLKPDVHGTRVLILVALYSGDMEAGKQALAPLHQLGEAIANGFAPHPFVGFQQAFDPLLTPGARNYWKSHNFTELSDGLIEQLVEYGSKLPTPQSEIFIAQMGGATNRVAPDANAYPHRDVEFIMNVHTRWDNTSQDGACFEWAREFYDATKPFATGGVYVNFISEDEDRVPGAYGANYERLAEVKAKYDSDNFFRLNQNISPDK</sequence>
<dbReference type="STRING" id="298386.PBPRB0731"/>
<evidence type="ECO:0000256" key="3">
    <source>
        <dbReference type="ARBA" id="ARBA00022630"/>
    </source>
</evidence>